<keyword evidence="5" id="KW-0505">Motor protein</keyword>
<feature type="domain" description="Kinesin motor" evidence="7">
    <location>
        <begin position="8"/>
        <end position="333"/>
    </location>
</feature>
<dbReference type="OrthoDB" id="3176171at2759"/>
<feature type="binding site" evidence="5">
    <location>
        <begin position="95"/>
        <end position="102"/>
    </location>
    <ligand>
        <name>ATP</name>
        <dbReference type="ChEBI" id="CHEBI:30616"/>
    </ligand>
</feature>
<dbReference type="GO" id="GO:0008017">
    <property type="term" value="F:microtubule binding"/>
    <property type="evidence" value="ECO:0007669"/>
    <property type="project" value="InterPro"/>
</dbReference>
<dbReference type="GO" id="GO:0003777">
    <property type="term" value="F:microtubule motor activity"/>
    <property type="evidence" value="ECO:0007669"/>
    <property type="project" value="InterPro"/>
</dbReference>
<dbReference type="PROSITE" id="PS50067">
    <property type="entry name" value="KINESIN_MOTOR_2"/>
    <property type="match status" value="1"/>
</dbReference>
<accession>A0A9P0JNK0</accession>
<keyword evidence="2 5" id="KW-0547">Nucleotide-binding</keyword>
<dbReference type="GO" id="GO:0016887">
    <property type="term" value="F:ATP hydrolysis activity"/>
    <property type="evidence" value="ECO:0007669"/>
    <property type="project" value="TreeGrafter"/>
</dbReference>
<evidence type="ECO:0000256" key="1">
    <source>
        <dbReference type="ARBA" id="ARBA00004245"/>
    </source>
</evidence>
<dbReference type="PANTHER" id="PTHR24115">
    <property type="entry name" value="KINESIN-RELATED"/>
    <property type="match status" value="1"/>
</dbReference>
<dbReference type="InterPro" id="IPR027417">
    <property type="entry name" value="P-loop_NTPase"/>
</dbReference>
<name>A0A9P0JNK0_ACAOB</name>
<evidence type="ECO:0000313" key="9">
    <source>
        <dbReference type="Proteomes" id="UP001152888"/>
    </source>
</evidence>
<dbReference type="InterPro" id="IPR027640">
    <property type="entry name" value="Kinesin-like_fam"/>
</dbReference>
<dbReference type="SUPFAM" id="SSF52540">
    <property type="entry name" value="P-loop containing nucleoside triphosphate hydrolases"/>
    <property type="match status" value="1"/>
</dbReference>
<feature type="compositionally biased region" description="Basic residues" evidence="6">
    <location>
        <begin position="471"/>
        <end position="481"/>
    </location>
</feature>
<comment type="caution">
    <text evidence="8">The sequence shown here is derived from an EMBL/GenBank/DDBJ whole genome shotgun (WGS) entry which is preliminary data.</text>
</comment>
<dbReference type="AlphaFoldDB" id="A0A9P0JNK0"/>
<evidence type="ECO:0000256" key="3">
    <source>
        <dbReference type="ARBA" id="ARBA00022840"/>
    </source>
</evidence>
<feature type="compositionally biased region" description="Polar residues" evidence="6">
    <location>
        <begin position="513"/>
        <end position="523"/>
    </location>
</feature>
<dbReference type="PRINTS" id="PR00380">
    <property type="entry name" value="KINESINHEAVY"/>
</dbReference>
<dbReference type="EMBL" id="CAKOFQ010006668">
    <property type="protein sequence ID" value="CAH1956917.1"/>
    <property type="molecule type" value="Genomic_DNA"/>
</dbReference>
<dbReference type="GO" id="GO:0005871">
    <property type="term" value="C:kinesin complex"/>
    <property type="evidence" value="ECO:0007669"/>
    <property type="project" value="TreeGrafter"/>
</dbReference>
<dbReference type="Proteomes" id="UP001152888">
    <property type="component" value="Unassembled WGS sequence"/>
</dbReference>
<dbReference type="InterPro" id="IPR001752">
    <property type="entry name" value="Kinesin_motor_dom"/>
</dbReference>
<evidence type="ECO:0000256" key="5">
    <source>
        <dbReference type="PROSITE-ProRule" id="PRU00283"/>
    </source>
</evidence>
<dbReference type="SMART" id="SM00129">
    <property type="entry name" value="KISc"/>
    <property type="match status" value="1"/>
</dbReference>
<dbReference type="GO" id="GO:0007018">
    <property type="term" value="P:microtubule-based movement"/>
    <property type="evidence" value="ECO:0007669"/>
    <property type="project" value="InterPro"/>
</dbReference>
<keyword evidence="4" id="KW-0963">Cytoplasm</keyword>
<organism evidence="8 9">
    <name type="scientific">Acanthoscelides obtectus</name>
    <name type="common">Bean weevil</name>
    <name type="synonym">Bruchus obtectus</name>
    <dbReference type="NCBI Taxonomy" id="200917"/>
    <lineage>
        <taxon>Eukaryota</taxon>
        <taxon>Metazoa</taxon>
        <taxon>Ecdysozoa</taxon>
        <taxon>Arthropoda</taxon>
        <taxon>Hexapoda</taxon>
        <taxon>Insecta</taxon>
        <taxon>Pterygota</taxon>
        <taxon>Neoptera</taxon>
        <taxon>Endopterygota</taxon>
        <taxon>Coleoptera</taxon>
        <taxon>Polyphaga</taxon>
        <taxon>Cucujiformia</taxon>
        <taxon>Chrysomeloidea</taxon>
        <taxon>Chrysomelidae</taxon>
        <taxon>Bruchinae</taxon>
        <taxon>Bruchini</taxon>
        <taxon>Acanthoscelides</taxon>
    </lineage>
</organism>
<reference evidence="8" key="1">
    <citation type="submission" date="2022-03" db="EMBL/GenBank/DDBJ databases">
        <authorList>
            <person name="Sayadi A."/>
        </authorList>
    </citation>
    <scope>NUCLEOTIDE SEQUENCE</scope>
</reference>
<dbReference type="Gene3D" id="3.40.850.10">
    <property type="entry name" value="Kinesin motor domain"/>
    <property type="match status" value="1"/>
</dbReference>
<evidence type="ECO:0000256" key="2">
    <source>
        <dbReference type="ARBA" id="ARBA00022741"/>
    </source>
</evidence>
<dbReference type="GO" id="GO:0005874">
    <property type="term" value="C:microtubule"/>
    <property type="evidence" value="ECO:0007669"/>
    <property type="project" value="TreeGrafter"/>
</dbReference>
<dbReference type="Pfam" id="PF00225">
    <property type="entry name" value="Kinesin"/>
    <property type="match status" value="1"/>
</dbReference>
<protein>
    <recommendedName>
        <fullName evidence="7">Kinesin motor domain-containing protein</fullName>
    </recommendedName>
</protein>
<comment type="similarity">
    <text evidence="5">Belongs to the TRAFAC class myosin-kinesin ATPase superfamily. Kinesin family.</text>
</comment>
<evidence type="ECO:0000313" key="8">
    <source>
        <dbReference type="EMBL" id="CAH1956917.1"/>
    </source>
</evidence>
<dbReference type="GO" id="GO:0005524">
    <property type="term" value="F:ATP binding"/>
    <property type="evidence" value="ECO:0007669"/>
    <property type="project" value="UniProtKB-UniRule"/>
</dbReference>
<keyword evidence="4" id="KW-0206">Cytoskeleton</keyword>
<proteinExistence type="inferred from homology"/>
<keyword evidence="3 5" id="KW-0067">ATP-binding</keyword>
<comment type="subcellular location">
    <subcellularLocation>
        <location evidence="1">Cytoplasm</location>
        <location evidence="1">Cytoskeleton</location>
    </subcellularLocation>
</comment>
<sequence>MKNSDYADIKIFYRIFPLDKPCWDYVRIKDKNTIYVRRLQELNDSSKKDVEPHFWEFFTDGVFHNTTQEHIYSSIAEGLLEDLTKGYSATIAAYGQSGTGKSLTLAGLQLSSEDLGIAPRIAQDLFEYKKKLPSHMKMAIQISYVEFNENGAVDLLLKFPNEMDHWLVREKMTKLRVRSKLDALKTLFLAEARKRFADTNAYFSHLFSSVLTFHVTTKNEQYSEPFMRESRLHIIDMAGVDTVGNLASIFKPVKEIGRANVTKCDLTQLFLYLAKQKHNQTNIKERSNPLVYFLGNDLSARSMLRFIGHIKTLREDLPMTISMMRFGSLLKRIPPEKKIVEKKGDIKAQAKQLSQKLEQLQKEEMLNSILMNQDLSALNEDRTEHLQAIVQQYLANTLTEISVMNVAEVSMVFRIFKEVYNRTKTERLSCLMERKELTNANASSGSLPSNKHKRGSRASRGSVPSKGSVNKTRKSANKTKIIKGAIPEGKPFHRGHDQQNGVKMENAISNMSVTDKNMSPKPSSTHKDSRLSKSGQGSFSYMPKRKSRSLVNGKQSSVATLESISMPPVPEAVLENEEAWTEYKRQSTYKMLQAEYQANEVNIREAYNRFNLVHHVYS</sequence>
<keyword evidence="9" id="KW-1185">Reference proteome</keyword>
<evidence type="ECO:0000256" key="6">
    <source>
        <dbReference type="SAM" id="MobiDB-lite"/>
    </source>
</evidence>
<evidence type="ECO:0000259" key="7">
    <source>
        <dbReference type="PROSITE" id="PS50067"/>
    </source>
</evidence>
<evidence type="ECO:0000256" key="4">
    <source>
        <dbReference type="ARBA" id="ARBA00023212"/>
    </source>
</evidence>
<gene>
    <name evidence="8" type="ORF">ACAOBT_LOCUS1797</name>
</gene>
<feature type="region of interest" description="Disordered" evidence="6">
    <location>
        <begin position="439"/>
        <end position="498"/>
    </location>
</feature>
<dbReference type="InterPro" id="IPR036961">
    <property type="entry name" value="Kinesin_motor_dom_sf"/>
</dbReference>
<feature type="region of interest" description="Disordered" evidence="6">
    <location>
        <begin position="513"/>
        <end position="553"/>
    </location>
</feature>
<feature type="compositionally biased region" description="Polar residues" evidence="6">
    <location>
        <begin position="439"/>
        <end position="449"/>
    </location>
</feature>